<sequence length="468" mass="52279">MNITSTFPLRAQSCPDSLFMETETKTFTYGEWEAITKKAANWLLSFGQPGETVALTAVNRWESLALFCGAARAGWTFMPLDARMKEAEKEERLRMAVPRIFIGKEELEAVGEMILNTDPTDFCCHDEEAVFYSGFTSGSSGVPKQFARGHRSWVKSFEAGLSDFPLNGKEAAIISGPVHHSLFLYGAAFALYSGQKLILHEKFLPHQCARTMKNEKTFVFYAVPTMLESLLQMDLDLKGRGIVFLSGAGWTAERKREWMERHTNAALYEFYGASELSFVSYMTPDDYKRKPASSGRPSTGVTIEIRSGGRVVPTGETGVVYVKSPMLFSGYAMNGSYRMDIGEDGFYTVGDAGFMDEEGYLYIVGREQFMIITGGVNVYPEEVERVILNHAGVKEVAVTSIPDVHLGERIICFYTGTAKPSELQTYTKSSLSIEKVPRKWMNVDLLTYTTNGKIARSEVKRMALEAFK</sequence>
<evidence type="ECO:0000259" key="4">
    <source>
        <dbReference type="Pfam" id="PF13193"/>
    </source>
</evidence>
<dbReference type="GO" id="GO:0031956">
    <property type="term" value="F:medium-chain fatty acid-CoA ligase activity"/>
    <property type="evidence" value="ECO:0007669"/>
    <property type="project" value="TreeGrafter"/>
</dbReference>
<feature type="domain" description="AMP-dependent synthetase/ligase" evidence="3">
    <location>
        <begin position="10"/>
        <end position="331"/>
    </location>
</feature>
<dbReference type="OrthoDB" id="9757771at2"/>
<accession>A0A1Q8Q539</accession>
<dbReference type="Gene3D" id="3.40.50.12780">
    <property type="entry name" value="N-terminal domain of ligase-like"/>
    <property type="match status" value="1"/>
</dbReference>
<evidence type="ECO:0008006" key="7">
    <source>
        <dbReference type="Google" id="ProtNLM"/>
    </source>
</evidence>
<evidence type="ECO:0000313" key="5">
    <source>
        <dbReference type="EMBL" id="OLN22473.1"/>
    </source>
</evidence>
<reference evidence="5 6" key="1">
    <citation type="submission" date="2016-12" db="EMBL/GenBank/DDBJ databases">
        <title>Domibacillus antri genome sequencing.</title>
        <authorList>
            <person name="Verma A."/>
            <person name="Krishnamurthi S."/>
        </authorList>
    </citation>
    <scope>NUCLEOTIDE SEQUENCE [LARGE SCALE GENOMIC DNA]</scope>
    <source>
        <strain evidence="5 6">XD80</strain>
    </source>
</reference>
<dbReference type="RefSeq" id="WP_075398430.1">
    <property type="nucleotide sequence ID" value="NZ_MSDU01000017.1"/>
</dbReference>
<evidence type="ECO:0000259" key="3">
    <source>
        <dbReference type="Pfam" id="PF00501"/>
    </source>
</evidence>
<name>A0A1Q8Q539_9BACI</name>
<dbReference type="Pfam" id="PF00501">
    <property type="entry name" value="AMP-binding"/>
    <property type="match status" value="1"/>
</dbReference>
<dbReference type="Pfam" id="PF13193">
    <property type="entry name" value="AMP-binding_C"/>
    <property type="match status" value="1"/>
</dbReference>
<protein>
    <recommendedName>
        <fullName evidence="7">Acyl-CoA synthetase</fullName>
    </recommendedName>
</protein>
<dbReference type="Proteomes" id="UP000185568">
    <property type="component" value="Unassembled WGS sequence"/>
</dbReference>
<dbReference type="SUPFAM" id="SSF56801">
    <property type="entry name" value="Acetyl-CoA synthetase-like"/>
    <property type="match status" value="1"/>
</dbReference>
<comment type="similarity">
    <text evidence="1">Belongs to the ATP-dependent AMP-binding enzyme family.</text>
</comment>
<dbReference type="PANTHER" id="PTHR43201:SF5">
    <property type="entry name" value="MEDIUM-CHAIN ACYL-COA LIGASE ACSF2, MITOCHONDRIAL"/>
    <property type="match status" value="1"/>
</dbReference>
<proteinExistence type="inferred from homology"/>
<dbReference type="PANTHER" id="PTHR43201">
    <property type="entry name" value="ACYL-COA SYNTHETASE"/>
    <property type="match status" value="1"/>
</dbReference>
<dbReference type="STRING" id="1714264.BTO30_09180"/>
<dbReference type="InterPro" id="IPR045851">
    <property type="entry name" value="AMP-bd_C_sf"/>
</dbReference>
<dbReference type="GO" id="GO:0006631">
    <property type="term" value="P:fatty acid metabolic process"/>
    <property type="evidence" value="ECO:0007669"/>
    <property type="project" value="TreeGrafter"/>
</dbReference>
<dbReference type="Gene3D" id="3.30.300.30">
    <property type="match status" value="1"/>
</dbReference>
<dbReference type="InterPro" id="IPR025110">
    <property type="entry name" value="AMP-bd_C"/>
</dbReference>
<keyword evidence="2" id="KW-0436">Ligase</keyword>
<feature type="domain" description="AMP-binding enzyme C-terminal" evidence="4">
    <location>
        <begin position="382"/>
        <end position="453"/>
    </location>
</feature>
<dbReference type="AlphaFoldDB" id="A0A1Q8Q539"/>
<gene>
    <name evidence="5" type="ORF">BTO30_09180</name>
</gene>
<dbReference type="EMBL" id="MSDU01000017">
    <property type="protein sequence ID" value="OLN22473.1"/>
    <property type="molecule type" value="Genomic_DNA"/>
</dbReference>
<keyword evidence="6" id="KW-1185">Reference proteome</keyword>
<comment type="caution">
    <text evidence="5">The sequence shown here is derived from an EMBL/GenBank/DDBJ whole genome shotgun (WGS) entry which is preliminary data.</text>
</comment>
<evidence type="ECO:0000256" key="2">
    <source>
        <dbReference type="ARBA" id="ARBA00022598"/>
    </source>
</evidence>
<evidence type="ECO:0000313" key="6">
    <source>
        <dbReference type="Proteomes" id="UP000185568"/>
    </source>
</evidence>
<evidence type="ECO:0000256" key="1">
    <source>
        <dbReference type="ARBA" id="ARBA00006432"/>
    </source>
</evidence>
<dbReference type="InterPro" id="IPR000873">
    <property type="entry name" value="AMP-dep_synth/lig_dom"/>
</dbReference>
<organism evidence="5 6">
    <name type="scientific">Domibacillus antri</name>
    <dbReference type="NCBI Taxonomy" id="1714264"/>
    <lineage>
        <taxon>Bacteria</taxon>
        <taxon>Bacillati</taxon>
        <taxon>Bacillota</taxon>
        <taxon>Bacilli</taxon>
        <taxon>Bacillales</taxon>
        <taxon>Bacillaceae</taxon>
        <taxon>Domibacillus</taxon>
    </lineage>
</organism>
<dbReference type="InterPro" id="IPR042099">
    <property type="entry name" value="ANL_N_sf"/>
</dbReference>